<feature type="signal peptide" evidence="1">
    <location>
        <begin position="1"/>
        <end position="22"/>
    </location>
</feature>
<evidence type="ECO:0000313" key="4">
    <source>
        <dbReference type="Proteomes" id="UP001365542"/>
    </source>
</evidence>
<dbReference type="InterPro" id="IPR016187">
    <property type="entry name" value="CTDL_fold"/>
</dbReference>
<comment type="caution">
    <text evidence="3">The sequence shown here is derived from an EMBL/GenBank/DDBJ whole genome shotgun (WGS) entry which is preliminary data.</text>
</comment>
<dbReference type="InterPro" id="IPR002018">
    <property type="entry name" value="CarbesteraseB"/>
</dbReference>
<feature type="domain" description="Carboxylesterase type B" evidence="2">
    <location>
        <begin position="176"/>
        <end position="626"/>
    </location>
</feature>
<evidence type="ECO:0000259" key="2">
    <source>
        <dbReference type="Pfam" id="PF00135"/>
    </source>
</evidence>
<dbReference type="PANTHER" id="PTHR43142:SF3">
    <property type="entry name" value="PUTATIVE (AFU_ORTHOLOGUE AFUA_3G09070)-RELATED"/>
    <property type="match status" value="1"/>
</dbReference>
<reference evidence="3 4" key="1">
    <citation type="submission" date="2019-10" db="EMBL/GenBank/DDBJ databases">
        <authorList>
            <person name="Palmer J.M."/>
        </authorList>
    </citation>
    <scope>NUCLEOTIDE SEQUENCE [LARGE SCALE GENOMIC DNA]</scope>
    <source>
        <strain evidence="3 4">TWF694</strain>
    </source>
</reference>
<evidence type="ECO:0000256" key="1">
    <source>
        <dbReference type="SAM" id="SignalP"/>
    </source>
</evidence>
<dbReference type="Pfam" id="PF00135">
    <property type="entry name" value="COesterase"/>
    <property type="match status" value="1"/>
</dbReference>
<dbReference type="SUPFAM" id="SSF56436">
    <property type="entry name" value="C-type lectin-like"/>
    <property type="match status" value="1"/>
</dbReference>
<dbReference type="Gene3D" id="3.40.50.1820">
    <property type="entry name" value="alpha/beta hydrolase"/>
    <property type="match status" value="1"/>
</dbReference>
<dbReference type="Proteomes" id="UP001365542">
    <property type="component" value="Unassembled WGS sequence"/>
</dbReference>
<organism evidence="3 4">
    <name type="scientific">Orbilia ellipsospora</name>
    <dbReference type="NCBI Taxonomy" id="2528407"/>
    <lineage>
        <taxon>Eukaryota</taxon>
        <taxon>Fungi</taxon>
        <taxon>Dikarya</taxon>
        <taxon>Ascomycota</taxon>
        <taxon>Pezizomycotina</taxon>
        <taxon>Orbiliomycetes</taxon>
        <taxon>Orbiliales</taxon>
        <taxon>Orbiliaceae</taxon>
        <taxon>Orbilia</taxon>
    </lineage>
</organism>
<proteinExistence type="predicted"/>
<keyword evidence="1" id="KW-0732">Signal</keyword>
<name>A0AAV9XNK2_9PEZI</name>
<accession>A0AAV9XNK2</accession>
<dbReference type="PANTHER" id="PTHR43142">
    <property type="entry name" value="CARBOXYLIC ESTER HYDROLASE"/>
    <property type="match status" value="1"/>
</dbReference>
<keyword evidence="4" id="KW-1185">Reference proteome</keyword>
<dbReference type="InterPro" id="IPR029058">
    <property type="entry name" value="AB_hydrolase_fold"/>
</dbReference>
<protein>
    <recommendedName>
        <fullName evidence="2">Carboxylesterase type B domain-containing protein</fullName>
    </recommendedName>
</protein>
<gene>
    <name evidence="3" type="ORF">TWF694_000272</name>
</gene>
<dbReference type="EMBL" id="JAVHJO010000001">
    <property type="protein sequence ID" value="KAK6543526.1"/>
    <property type="molecule type" value="Genomic_DNA"/>
</dbReference>
<evidence type="ECO:0000313" key="3">
    <source>
        <dbReference type="EMBL" id="KAK6543526.1"/>
    </source>
</evidence>
<dbReference type="SUPFAM" id="SSF53474">
    <property type="entry name" value="alpha/beta-Hydrolases"/>
    <property type="match status" value="1"/>
</dbReference>
<sequence length="689" mass="74599">MMKNIKSVALLCSLLGLTGVGATPSVEDLDSALTILRDNDLYGQDTTRTSDGILVEVGKSFQAAKKICSSLGESLWSPKAEDFAAGLNNTLSYQEYLGKFPHGQQFWVGSTGAACQAIDVKGRSHSLDCNLKLPAICTQSAPLSNLSLVDTSPKFYISKKVGAQTVTGYRDANSWRFMGVRFSPNVKRFAYSSVYNGQGSAMAVDVPPDCLQNIGGQATGSEDCLHLNLWTPYLPGKSIVKKDLKPVFFWIYGGGNTGGSSNDAGGDSGNFAARGDAVVVGINYRLGNLGWLAISDTDITGNYGLSDMVTGLQWVQKYIRYYGGDPNRVTIMGESAGAGNVRTLMASPAAKGLFHAAIMESQPIGYIPNRWYTEYRTIEETTTAFGAGVLADTNCTNARDKEACLRALDPSFIALLPVQANYPIMDGRYIISSALPVTGKGFLNSVPTLLGSNRDELGITLSQLLPPYTNFTESLAAISLLLTQDITAVANSPAFPLSPGDPAAAVFNASVRVLTDGALKCLTYSTAYSAAKHHTLPAVYAFEFNRTYSPAGFTSAACSPPITPSHPYGDPNQEYFKCHAGEVDYAFGVVLRTGLPQRDEFDIPFSQLVLDHWASFVWNHDPNPSTDYLKARGYYNTLNQVKISGLWERVNAARPQLKWLQWNSRTVPFPEGPQCAALGYPLDYFETYL</sequence>
<dbReference type="AlphaFoldDB" id="A0AAV9XNK2"/>
<feature type="chain" id="PRO_5043687518" description="Carboxylesterase type B domain-containing protein" evidence="1">
    <location>
        <begin position="23"/>
        <end position="689"/>
    </location>
</feature>